<feature type="domain" description="Uncharacterized protein YyaB-like PH" evidence="2">
    <location>
        <begin position="61"/>
        <end position="130"/>
    </location>
</feature>
<dbReference type="Pfam" id="PF06713">
    <property type="entry name" value="bPH_4"/>
    <property type="match status" value="1"/>
</dbReference>
<dbReference type="RefSeq" id="WP_226752128.1">
    <property type="nucleotide sequence ID" value="NZ_JAEINI020000013.1"/>
</dbReference>
<keyword evidence="1" id="KW-0472">Membrane</keyword>
<evidence type="ECO:0000313" key="3">
    <source>
        <dbReference type="EMBL" id="MCB5228065.1"/>
    </source>
</evidence>
<dbReference type="Proteomes" id="UP000633814">
    <property type="component" value="Unassembled WGS sequence"/>
</dbReference>
<protein>
    <submittedName>
        <fullName evidence="3">PH domain-containing protein</fullName>
    </submittedName>
</protein>
<keyword evidence="1" id="KW-0812">Transmembrane</keyword>
<feature type="transmembrane region" description="Helical" evidence="1">
    <location>
        <begin position="12"/>
        <end position="32"/>
    </location>
</feature>
<evidence type="ECO:0000259" key="2">
    <source>
        <dbReference type="Pfam" id="PF06713"/>
    </source>
</evidence>
<comment type="caution">
    <text evidence="3">The sequence shown here is derived from an EMBL/GenBank/DDBJ whole genome shotgun (WGS) entry which is preliminary data.</text>
</comment>
<sequence>MTQVFRSKVDTWLGIVLVAAALAALYGVIHSLNSGDNADIVASLFALLVSAGLPIWLINSTRYTLTEQQLLVKSGPFQWQIPIVQISNITPTINPLSSPALSLDRLRIDYGQGRSLMISPKQQQQFLQALLLLRADKNPLSQQ</sequence>
<accession>A0ABS8C7Z2</accession>
<keyword evidence="4" id="KW-1185">Reference proteome</keyword>
<dbReference type="EMBL" id="JAEINI020000013">
    <property type="protein sequence ID" value="MCB5228065.1"/>
    <property type="molecule type" value="Genomic_DNA"/>
</dbReference>
<keyword evidence="1" id="KW-1133">Transmembrane helix</keyword>
<dbReference type="InterPro" id="IPR009589">
    <property type="entry name" value="PH_YyaB-like"/>
</dbReference>
<evidence type="ECO:0000256" key="1">
    <source>
        <dbReference type="SAM" id="Phobius"/>
    </source>
</evidence>
<feature type="transmembrane region" description="Helical" evidence="1">
    <location>
        <begin position="38"/>
        <end position="58"/>
    </location>
</feature>
<proteinExistence type="predicted"/>
<reference evidence="3 4" key="1">
    <citation type="submission" date="2021-10" db="EMBL/GenBank/DDBJ databases">
        <title>Alishewanella koreense sp. nov. isolated from seawater of southwestern coast in South Korea and the proposal for the reclassification of Rheinheimera perlucida and Rheinheimera tuosuensis as Arsukibacterium perlucida and Arsukibacterium tuosuensis.</title>
        <authorList>
            <person name="Kim K.H."/>
            <person name="Ruan W."/>
            <person name="Kim K.R."/>
            <person name="Baek J.H."/>
            <person name="Jeon C.O."/>
        </authorList>
    </citation>
    <scope>NUCLEOTIDE SEQUENCE [LARGE SCALE GENOMIC DNA]</scope>
    <source>
        <strain evidence="3 4">16-MA</strain>
    </source>
</reference>
<organism evidence="3 4">
    <name type="scientific">Alishewanella maricola</name>
    <dbReference type="NCBI Taxonomy" id="2795740"/>
    <lineage>
        <taxon>Bacteria</taxon>
        <taxon>Pseudomonadati</taxon>
        <taxon>Pseudomonadota</taxon>
        <taxon>Gammaproteobacteria</taxon>
        <taxon>Alteromonadales</taxon>
        <taxon>Alteromonadaceae</taxon>
        <taxon>Alishewanella</taxon>
    </lineage>
</organism>
<name>A0ABS8C7Z2_9ALTE</name>
<gene>
    <name evidence="3" type="ORF">JAO78_014735</name>
</gene>
<evidence type="ECO:0000313" key="4">
    <source>
        <dbReference type="Proteomes" id="UP000633814"/>
    </source>
</evidence>